<sequence>MNLKKQITSLALLATLVPLIAVGSFVYLGQKEQMEDGLSNLLEEVGQSTTQLMDNYIMNRAQDLSLVVGSSTLRNTPESAEYGLNRYLSNFEEFDSLVFIDTAQNHVAHAGNPLLSKGERNLNQAIQRWRGELDSSQPTIIDVIPDQGDFTRYLAFARPVRHEGEFYGWVIGQVNSEKIAAFSNSVRVGDTGRATLFNKNGILIGHPNRSRYGFDMSHYPIMQEPVYEDRGNPGEFFLSGDGDTKWGMTLLLEDTLETYGLKWGIIVDQVDNELYAPVINLARTIILGSLAGVIIFSIIGYLVALRISKPAGTIQKEIETIARELNLTLKPSVNSKDEFGDIARSFTSLIERFHTLVADIKLSVAAITTASKEIAAGNTDLSQRTEEQASSLEETASSLEELTATVKQNAENAKQANQLAQGASQTAEEGGHKSQRAVATMEAISESSGKIAEITNMIDSIAFQTNILALNAAVEAARAGEQGRGFAVVASEVRSLAQRSAAAAKEIKELINASVSTIEEGRQLVSDTGTTINEVVVSVRRVADIMAEITAASDEQSQGIEQVNQAVIQMDDVTQQNAALVEEAAAAAESLEEQAETLATGVAVFKVTDDQPQKSIAQPVRKAVSEKKAPSVKKASKLPPPKRQSDNEWEEF</sequence>
<dbReference type="GO" id="GO:0005886">
    <property type="term" value="C:plasma membrane"/>
    <property type="evidence" value="ECO:0007669"/>
    <property type="project" value="UniProtKB-SubCell"/>
</dbReference>
<evidence type="ECO:0000256" key="9">
    <source>
        <dbReference type="PROSITE-ProRule" id="PRU00284"/>
    </source>
</evidence>
<evidence type="ECO:0000256" key="3">
    <source>
        <dbReference type="ARBA" id="ARBA00022481"/>
    </source>
</evidence>
<evidence type="ECO:0000313" key="15">
    <source>
        <dbReference type="EMBL" id="SFC51200.1"/>
    </source>
</evidence>
<keyword evidence="10" id="KW-0175">Coiled coil</keyword>
<dbReference type="OrthoDB" id="2489132at2"/>
<evidence type="ECO:0000259" key="13">
    <source>
        <dbReference type="PROSITE" id="PS50111"/>
    </source>
</evidence>
<evidence type="ECO:0000313" key="16">
    <source>
        <dbReference type="Proteomes" id="UP000199058"/>
    </source>
</evidence>
<dbReference type="AlphaFoldDB" id="A0A1I1K0Q1"/>
<evidence type="ECO:0000256" key="12">
    <source>
        <dbReference type="SAM" id="Phobius"/>
    </source>
</evidence>
<dbReference type="CDD" id="cd11386">
    <property type="entry name" value="MCP_signal"/>
    <property type="match status" value="1"/>
</dbReference>
<comment type="subcellular location">
    <subcellularLocation>
        <location evidence="1">Cell membrane</location>
        <topology evidence="1">Multi-pass membrane protein</topology>
    </subcellularLocation>
</comment>
<dbReference type="GO" id="GO:0007165">
    <property type="term" value="P:signal transduction"/>
    <property type="evidence" value="ECO:0007669"/>
    <property type="project" value="UniProtKB-KW"/>
</dbReference>
<evidence type="ECO:0000259" key="14">
    <source>
        <dbReference type="PROSITE" id="PS50885"/>
    </source>
</evidence>
<dbReference type="InterPro" id="IPR051310">
    <property type="entry name" value="MCP_chemotaxis"/>
</dbReference>
<dbReference type="PROSITE" id="PS50885">
    <property type="entry name" value="HAMP"/>
    <property type="match status" value="1"/>
</dbReference>
<keyword evidence="6 12" id="KW-0472">Membrane</keyword>
<dbReference type="InterPro" id="IPR004090">
    <property type="entry name" value="Chemotax_Me-accpt_rcpt"/>
</dbReference>
<evidence type="ECO:0000256" key="4">
    <source>
        <dbReference type="ARBA" id="ARBA00022692"/>
    </source>
</evidence>
<dbReference type="Gene3D" id="1.10.287.950">
    <property type="entry name" value="Methyl-accepting chemotaxis protein"/>
    <property type="match status" value="1"/>
</dbReference>
<keyword evidence="16" id="KW-1185">Reference proteome</keyword>
<feature type="domain" description="Methyl-accepting transducer" evidence="13">
    <location>
        <begin position="363"/>
        <end position="592"/>
    </location>
</feature>
<dbReference type="InterPro" id="IPR003660">
    <property type="entry name" value="HAMP_dom"/>
</dbReference>
<dbReference type="CDD" id="cd18773">
    <property type="entry name" value="PDC1_HK_sensor"/>
    <property type="match status" value="1"/>
</dbReference>
<evidence type="ECO:0000256" key="2">
    <source>
        <dbReference type="ARBA" id="ARBA00022475"/>
    </source>
</evidence>
<evidence type="ECO:0000256" key="6">
    <source>
        <dbReference type="ARBA" id="ARBA00023136"/>
    </source>
</evidence>
<comment type="similarity">
    <text evidence="8">Belongs to the methyl-accepting chemotaxis (MCP) protein family.</text>
</comment>
<gene>
    <name evidence="15" type="ORF">SAMN05660443_2914</name>
</gene>
<dbReference type="PANTHER" id="PTHR43531:SF14">
    <property type="entry name" value="METHYL-ACCEPTING CHEMOTAXIS PROTEIN I-RELATED"/>
    <property type="match status" value="1"/>
</dbReference>
<dbReference type="EMBL" id="FOLH01000009">
    <property type="protein sequence ID" value="SFC51200.1"/>
    <property type="molecule type" value="Genomic_DNA"/>
</dbReference>
<dbReference type="Proteomes" id="UP000199058">
    <property type="component" value="Unassembled WGS sequence"/>
</dbReference>
<accession>A0A1I1K0Q1</accession>
<evidence type="ECO:0000256" key="5">
    <source>
        <dbReference type="ARBA" id="ARBA00022989"/>
    </source>
</evidence>
<reference evidence="15 16" key="1">
    <citation type="submission" date="2016-10" db="EMBL/GenBank/DDBJ databases">
        <authorList>
            <person name="de Groot N.N."/>
        </authorList>
    </citation>
    <scope>NUCLEOTIDE SEQUENCE [LARGE SCALE GENOMIC DNA]</scope>
    <source>
        <strain evidence="15 16">DSM 18438</strain>
    </source>
</reference>
<name>A0A1I1K0Q1_9GAMM</name>
<feature type="coiled-coil region" evidence="10">
    <location>
        <begin position="382"/>
        <end position="419"/>
    </location>
</feature>
<evidence type="ECO:0000256" key="7">
    <source>
        <dbReference type="ARBA" id="ARBA00023224"/>
    </source>
</evidence>
<dbReference type="SMART" id="SM00283">
    <property type="entry name" value="MA"/>
    <property type="match status" value="1"/>
</dbReference>
<dbReference type="PROSITE" id="PS50111">
    <property type="entry name" value="CHEMOTAXIS_TRANSDUC_2"/>
    <property type="match status" value="1"/>
</dbReference>
<feature type="transmembrane region" description="Helical" evidence="12">
    <location>
        <begin position="285"/>
        <end position="305"/>
    </location>
</feature>
<dbReference type="GO" id="GO:0004888">
    <property type="term" value="F:transmembrane signaling receptor activity"/>
    <property type="evidence" value="ECO:0007669"/>
    <property type="project" value="InterPro"/>
</dbReference>
<dbReference type="InterPro" id="IPR033479">
    <property type="entry name" value="dCache_1"/>
</dbReference>
<organism evidence="15 16">
    <name type="scientific">Marinospirillum celere</name>
    <dbReference type="NCBI Taxonomy" id="1122252"/>
    <lineage>
        <taxon>Bacteria</taxon>
        <taxon>Pseudomonadati</taxon>
        <taxon>Pseudomonadota</taxon>
        <taxon>Gammaproteobacteria</taxon>
        <taxon>Oceanospirillales</taxon>
        <taxon>Oceanospirillaceae</taxon>
        <taxon>Marinospirillum</taxon>
    </lineage>
</organism>
<keyword evidence="5 12" id="KW-1133">Transmembrane helix</keyword>
<dbReference type="GO" id="GO:0006935">
    <property type="term" value="P:chemotaxis"/>
    <property type="evidence" value="ECO:0007669"/>
    <property type="project" value="InterPro"/>
</dbReference>
<dbReference type="SMART" id="SM00304">
    <property type="entry name" value="HAMP"/>
    <property type="match status" value="1"/>
</dbReference>
<dbReference type="InterPro" id="IPR004089">
    <property type="entry name" value="MCPsignal_dom"/>
</dbReference>
<dbReference type="FunFam" id="1.10.287.950:FF:000001">
    <property type="entry name" value="Methyl-accepting chemotaxis sensory transducer"/>
    <property type="match status" value="1"/>
</dbReference>
<dbReference type="Pfam" id="PF00015">
    <property type="entry name" value="MCPsignal"/>
    <property type="match status" value="1"/>
</dbReference>
<keyword evidence="7 9" id="KW-0807">Transducer</keyword>
<evidence type="ECO:0000256" key="10">
    <source>
        <dbReference type="SAM" id="Coils"/>
    </source>
</evidence>
<dbReference type="Pfam" id="PF02743">
    <property type="entry name" value="dCache_1"/>
    <property type="match status" value="1"/>
</dbReference>
<feature type="domain" description="HAMP" evidence="14">
    <location>
        <begin position="305"/>
        <end position="358"/>
    </location>
</feature>
<dbReference type="PRINTS" id="PR00260">
    <property type="entry name" value="CHEMTRNSDUCR"/>
</dbReference>
<proteinExistence type="inferred from homology"/>
<evidence type="ECO:0000256" key="11">
    <source>
        <dbReference type="SAM" id="MobiDB-lite"/>
    </source>
</evidence>
<keyword evidence="3" id="KW-0488">Methylation</keyword>
<dbReference type="RefSeq" id="WP_091965168.1">
    <property type="nucleotide sequence ID" value="NZ_FOLH01000009.1"/>
</dbReference>
<feature type="region of interest" description="Disordered" evidence="11">
    <location>
        <begin position="612"/>
        <end position="652"/>
    </location>
</feature>
<evidence type="ECO:0000256" key="8">
    <source>
        <dbReference type="ARBA" id="ARBA00029447"/>
    </source>
</evidence>
<dbReference type="STRING" id="1122252.SAMN05660443_2914"/>
<dbReference type="SUPFAM" id="SSF58104">
    <property type="entry name" value="Methyl-accepting chemotaxis protein (MCP) signaling domain"/>
    <property type="match status" value="1"/>
</dbReference>
<feature type="coiled-coil region" evidence="10">
    <location>
        <begin position="563"/>
        <end position="601"/>
    </location>
</feature>
<evidence type="ECO:0000256" key="1">
    <source>
        <dbReference type="ARBA" id="ARBA00004651"/>
    </source>
</evidence>
<dbReference type="Pfam" id="PF00672">
    <property type="entry name" value="HAMP"/>
    <property type="match status" value="1"/>
</dbReference>
<keyword evidence="4 12" id="KW-0812">Transmembrane</keyword>
<protein>
    <submittedName>
        <fullName evidence="15">Methyl-accepting chemotaxis protein</fullName>
    </submittedName>
</protein>
<dbReference type="PANTHER" id="PTHR43531">
    <property type="entry name" value="PROTEIN ICFG"/>
    <property type="match status" value="1"/>
</dbReference>
<dbReference type="Gene3D" id="3.30.450.20">
    <property type="entry name" value="PAS domain"/>
    <property type="match status" value="1"/>
</dbReference>
<keyword evidence="2" id="KW-1003">Cell membrane</keyword>